<evidence type="ECO:0000313" key="4">
    <source>
        <dbReference type="Proteomes" id="UP000316726"/>
    </source>
</evidence>
<evidence type="ECO:0008006" key="5">
    <source>
        <dbReference type="Google" id="ProtNLM"/>
    </source>
</evidence>
<feature type="region of interest" description="Disordered" evidence="1">
    <location>
        <begin position="130"/>
        <end position="154"/>
    </location>
</feature>
<reference evidence="3 4" key="1">
    <citation type="submission" date="2018-07" db="EMBL/GenBank/DDBJ databases">
        <title>The complete nuclear genome of the prasinophyte Chloropicon primus (CCMP1205).</title>
        <authorList>
            <person name="Pombert J.-F."/>
            <person name="Otis C."/>
            <person name="Turmel M."/>
            <person name="Lemieux C."/>
        </authorList>
    </citation>
    <scope>NUCLEOTIDE SEQUENCE [LARGE SCALE GENOMIC DNA]</scope>
    <source>
        <strain evidence="3 4">CCMP1205</strain>
    </source>
</reference>
<evidence type="ECO:0000256" key="2">
    <source>
        <dbReference type="SAM" id="SignalP"/>
    </source>
</evidence>
<name>A0A5B8MFY7_9CHLO</name>
<feature type="signal peptide" evidence="2">
    <location>
        <begin position="1"/>
        <end position="22"/>
    </location>
</feature>
<organism evidence="3 4">
    <name type="scientific">Chloropicon primus</name>
    <dbReference type="NCBI Taxonomy" id="1764295"/>
    <lineage>
        <taxon>Eukaryota</taxon>
        <taxon>Viridiplantae</taxon>
        <taxon>Chlorophyta</taxon>
        <taxon>Chloropicophyceae</taxon>
        <taxon>Chloropicales</taxon>
        <taxon>Chloropicaceae</taxon>
        <taxon>Chloropicon</taxon>
    </lineage>
</organism>
<dbReference type="Proteomes" id="UP000316726">
    <property type="component" value="Chromosome 1"/>
</dbReference>
<sequence>MATTARGVILALAFWCLSSVVAAVMAPVVDFEKPYEIELVMPGVGDSGADMNVTVIGGYTFEDGERGGLLSFEDGSKSIVTYVVDCTDETVVRHAVIRVPSEGGCTTAKINARPGKYDVFKALACRGTERGRRPESSGAIEPGTMATEDSLSGANDLLGGAMTIKKVSQLTPEEAQSPLVRCS</sequence>
<keyword evidence="2" id="KW-0732">Signal</keyword>
<gene>
    <name evidence="3" type="ORF">A3770_01p07600</name>
</gene>
<accession>A0A5B8MFY7</accession>
<dbReference type="AlphaFoldDB" id="A0A5B8MFY7"/>
<protein>
    <recommendedName>
        <fullName evidence="5">IPT/TIG domain-containing protein</fullName>
    </recommendedName>
</protein>
<evidence type="ECO:0000256" key="1">
    <source>
        <dbReference type="SAM" id="MobiDB-lite"/>
    </source>
</evidence>
<proteinExistence type="predicted"/>
<feature type="chain" id="PRO_5023068278" description="IPT/TIG domain-containing protein" evidence="2">
    <location>
        <begin position="23"/>
        <end position="183"/>
    </location>
</feature>
<keyword evidence="4" id="KW-1185">Reference proteome</keyword>
<evidence type="ECO:0000313" key="3">
    <source>
        <dbReference type="EMBL" id="QDZ18242.1"/>
    </source>
</evidence>
<dbReference type="EMBL" id="CP031034">
    <property type="protein sequence ID" value="QDZ18242.1"/>
    <property type="molecule type" value="Genomic_DNA"/>
</dbReference>